<dbReference type="Pfam" id="PF03441">
    <property type="entry name" value="FAD_binding_7"/>
    <property type="match status" value="1"/>
</dbReference>
<evidence type="ECO:0000256" key="1">
    <source>
        <dbReference type="ARBA" id="ARBA00001932"/>
    </source>
</evidence>
<dbReference type="eggNOG" id="COG0415">
    <property type="taxonomic scope" value="Bacteria"/>
</dbReference>
<proteinExistence type="inferred from homology"/>
<evidence type="ECO:0000256" key="10">
    <source>
        <dbReference type="ARBA" id="ARBA00059220"/>
    </source>
</evidence>
<evidence type="ECO:0000256" key="5">
    <source>
        <dbReference type="ARBA" id="ARBA00022630"/>
    </source>
</evidence>
<evidence type="ECO:0000256" key="6">
    <source>
        <dbReference type="ARBA" id="ARBA00022827"/>
    </source>
</evidence>
<feature type="domain" description="Photolyase/cryptochrome alpha/beta" evidence="14">
    <location>
        <begin position="2"/>
        <end position="131"/>
    </location>
</feature>
<evidence type="ECO:0000313" key="15">
    <source>
        <dbReference type="EMBL" id="EIJ43185.1"/>
    </source>
</evidence>
<dbReference type="PROSITE" id="PS51645">
    <property type="entry name" value="PHR_CRY_ALPHA_BETA"/>
    <property type="match status" value="1"/>
</dbReference>
<dbReference type="PRINTS" id="PR00147">
    <property type="entry name" value="DNAPHOTLYASE"/>
</dbReference>
<keyword evidence="5 12" id="KW-0285">Flavoprotein</keyword>
<protein>
    <recommendedName>
        <fullName evidence="4">Deoxyribodipyrimidine photo-lyase</fullName>
        <ecNumber evidence="3">4.1.99.3</ecNumber>
    </recommendedName>
    <alternativeName>
        <fullName evidence="8">DNA photolyase</fullName>
    </alternativeName>
    <alternativeName>
        <fullName evidence="11">Photoreactivating enzyme</fullName>
    </alternativeName>
</protein>
<feature type="binding site" evidence="12">
    <location>
        <begin position="375"/>
        <end position="377"/>
    </location>
    <ligand>
        <name>FAD</name>
        <dbReference type="ChEBI" id="CHEBI:57692"/>
    </ligand>
</feature>
<dbReference type="PROSITE" id="PS00394">
    <property type="entry name" value="DNA_PHOTOLYASES_1_1"/>
    <property type="match status" value="1"/>
</dbReference>
<dbReference type="EC" id="4.1.99.3" evidence="3"/>
<keyword evidence="6 12" id="KW-0274">FAD</keyword>
<evidence type="ECO:0000256" key="11">
    <source>
        <dbReference type="ARBA" id="ARBA00083107"/>
    </source>
</evidence>
<dbReference type="Gene3D" id="3.40.50.620">
    <property type="entry name" value="HUPs"/>
    <property type="match status" value="1"/>
</dbReference>
<dbReference type="InterPro" id="IPR036134">
    <property type="entry name" value="Crypto/Photolyase_FAD-like_sf"/>
</dbReference>
<dbReference type="SUPFAM" id="SSF52425">
    <property type="entry name" value="Cryptochrome/photolyase, N-terminal domain"/>
    <property type="match status" value="1"/>
</dbReference>
<comment type="cofactor">
    <cofactor evidence="12">
        <name>FAD</name>
        <dbReference type="ChEBI" id="CHEBI:57692"/>
    </cofactor>
    <text evidence="12">Binds 1 FAD per subunit.</text>
</comment>
<dbReference type="GO" id="GO:0071949">
    <property type="term" value="F:FAD binding"/>
    <property type="evidence" value="ECO:0007669"/>
    <property type="project" value="TreeGrafter"/>
</dbReference>
<dbReference type="InterPro" id="IPR014729">
    <property type="entry name" value="Rossmann-like_a/b/a_fold"/>
</dbReference>
<dbReference type="EMBL" id="JH600070">
    <property type="protein sequence ID" value="EIJ43185.1"/>
    <property type="molecule type" value="Genomic_DNA"/>
</dbReference>
<dbReference type="InterPro" id="IPR018394">
    <property type="entry name" value="DNA_photolyase_1_CS_C"/>
</dbReference>
<dbReference type="GO" id="GO:0009416">
    <property type="term" value="P:response to light stimulus"/>
    <property type="evidence" value="ECO:0007669"/>
    <property type="project" value="TreeGrafter"/>
</dbReference>
<dbReference type="InterPro" id="IPR036155">
    <property type="entry name" value="Crypto/Photolyase_N_sf"/>
</dbReference>
<evidence type="ECO:0000259" key="14">
    <source>
        <dbReference type="PROSITE" id="PS51645"/>
    </source>
</evidence>
<keyword evidence="15" id="KW-0456">Lyase</keyword>
<dbReference type="Gene3D" id="1.10.579.10">
    <property type="entry name" value="DNA Cyclobutane Dipyrimidine Photolyase, subunit A, domain 3"/>
    <property type="match status" value="1"/>
</dbReference>
<dbReference type="InterPro" id="IPR006050">
    <property type="entry name" value="DNA_photolyase_N"/>
</dbReference>
<evidence type="ECO:0000256" key="4">
    <source>
        <dbReference type="ARBA" id="ARBA00014046"/>
    </source>
</evidence>
<dbReference type="InterPro" id="IPR002081">
    <property type="entry name" value="Cryptochrome/DNA_photolyase_1"/>
</dbReference>
<dbReference type="GO" id="GO:0003904">
    <property type="term" value="F:deoxyribodipyrimidine photo-lyase activity"/>
    <property type="evidence" value="ECO:0007669"/>
    <property type="project" value="UniProtKB-EC"/>
</dbReference>
<comment type="similarity">
    <text evidence="2">Belongs to the DNA photolyase class-1 family.</text>
</comment>
<dbReference type="Proteomes" id="UP000005744">
    <property type="component" value="Unassembled WGS sequence"/>
</dbReference>
<dbReference type="SUPFAM" id="SSF48173">
    <property type="entry name" value="Cryptochrome/photolyase FAD-binding domain"/>
    <property type="match status" value="1"/>
</dbReference>
<evidence type="ECO:0000256" key="7">
    <source>
        <dbReference type="ARBA" id="ARBA00022991"/>
    </source>
</evidence>
<organism evidence="15 16">
    <name type="scientific">Beggiatoa alba B18LD</name>
    <dbReference type="NCBI Taxonomy" id="395493"/>
    <lineage>
        <taxon>Bacteria</taxon>
        <taxon>Pseudomonadati</taxon>
        <taxon>Pseudomonadota</taxon>
        <taxon>Gammaproteobacteria</taxon>
        <taxon>Thiotrichales</taxon>
        <taxon>Thiotrichaceae</taxon>
        <taxon>Beggiatoa</taxon>
    </lineage>
</organism>
<gene>
    <name evidence="15" type="ORF">BegalDRAFT_2331</name>
</gene>
<dbReference type="OrthoDB" id="9772484at2"/>
<dbReference type="AlphaFoldDB" id="I3CHU2"/>
<comment type="cofactor">
    <cofactor evidence="1">
        <name>(6R)-5,10-methylene-5,6,7,8-tetrahydrofolate</name>
        <dbReference type="ChEBI" id="CHEBI:15636"/>
    </cofactor>
</comment>
<dbReference type="Pfam" id="PF00875">
    <property type="entry name" value="DNA_photolyase"/>
    <property type="match status" value="1"/>
</dbReference>
<evidence type="ECO:0000313" key="16">
    <source>
        <dbReference type="Proteomes" id="UP000005744"/>
    </source>
</evidence>
<dbReference type="STRING" id="395493.BegalDRAFT_2331"/>
<dbReference type="GO" id="GO:0000719">
    <property type="term" value="P:photoreactive repair"/>
    <property type="evidence" value="ECO:0007669"/>
    <property type="project" value="UniProtKB-ARBA"/>
</dbReference>
<feature type="binding site" evidence="12">
    <location>
        <position position="224"/>
    </location>
    <ligand>
        <name>FAD</name>
        <dbReference type="ChEBI" id="CHEBI:57692"/>
    </ligand>
</feature>
<dbReference type="PROSITE" id="PS00691">
    <property type="entry name" value="DNA_PHOTOLYASES_1_2"/>
    <property type="match status" value="1"/>
</dbReference>
<comment type="function">
    <text evidence="10">Involved in repair of UV radiation-induced DNA damage. Catalyzes the light-dependent monomerization (300-600 nm) of cyclobutyl pyrimidine dimers (in cis-syn configuration), which are formed between adjacent bases on the same DNA strand upon exposure to ultraviolet radiation.</text>
</comment>
<dbReference type="PANTHER" id="PTHR11455:SF9">
    <property type="entry name" value="CRYPTOCHROME CIRCADIAN CLOCK 5 ISOFORM X1"/>
    <property type="match status" value="1"/>
</dbReference>
<dbReference type="HOGENOM" id="CLU_010348_2_0_6"/>
<keyword evidence="7 13" id="KW-0157">Chromophore</keyword>
<dbReference type="GO" id="GO:0003677">
    <property type="term" value="F:DNA binding"/>
    <property type="evidence" value="ECO:0007669"/>
    <property type="project" value="TreeGrafter"/>
</dbReference>
<dbReference type="RefSeq" id="WP_002690152.1">
    <property type="nucleotide sequence ID" value="NZ_JH600070.1"/>
</dbReference>
<name>I3CHU2_9GAMM</name>
<comment type="catalytic activity">
    <reaction evidence="9">
        <text>cyclobutadipyrimidine (in DNA) = 2 pyrimidine residues (in DNA).</text>
        <dbReference type="EC" id="4.1.99.3"/>
    </reaction>
</comment>
<dbReference type="InterPro" id="IPR005101">
    <property type="entry name" value="Cryptochr/Photolyase_FAD-bd"/>
</dbReference>
<dbReference type="PANTHER" id="PTHR11455">
    <property type="entry name" value="CRYPTOCHROME"/>
    <property type="match status" value="1"/>
</dbReference>
<accession>I3CHU2</accession>
<dbReference type="FunFam" id="1.10.579.10:FF:000003">
    <property type="entry name" value="Deoxyribodipyrimidine photo-lyase"/>
    <property type="match status" value="1"/>
</dbReference>
<dbReference type="Gene3D" id="1.25.40.80">
    <property type="match status" value="1"/>
</dbReference>
<evidence type="ECO:0000256" key="12">
    <source>
        <dbReference type="PIRSR" id="PIRSR602081-1"/>
    </source>
</evidence>
<comment type="similarity">
    <text evidence="13">Belongs to the DNA photolyase family.</text>
</comment>
<evidence type="ECO:0000256" key="8">
    <source>
        <dbReference type="ARBA" id="ARBA00031671"/>
    </source>
</evidence>
<evidence type="ECO:0000256" key="3">
    <source>
        <dbReference type="ARBA" id="ARBA00013149"/>
    </source>
</evidence>
<keyword evidence="16" id="KW-1185">Reference proteome</keyword>
<evidence type="ECO:0000256" key="9">
    <source>
        <dbReference type="ARBA" id="ARBA00033999"/>
    </source>
</evidence>
<reference evidence="15 16" key="1">
    <citation type="submission" date="2011-11" db="EMBL/GenBank/DDBJ databases">
        <title>Improved High-Quality Draft sequence of Beggiatoa alba B18lD.</title>
        <authorList>
            <consortium name="US DOE Joint Genome Institute"/>
            <person name="Lucas S."/>
            <person name="Han J."/>
            <person name="Lapidus A."/>
            <person name="Cheng J.-F."/>
            <person name="Goodwin L."/>
            <person name="Pitluck S."/>
            <person name="Peters L."/>
            <person name="Mikhailova N."/>
            <person name="Held B."/>
            <person name="Detter J.C."/>
            <person name="Han C."/>
            <person name="Tapia R."/>
            <person name="Land M."/>
            <person name="Hauser L."/>
            <person name="Kyrpides N."/>
            <person name="Ivanova N."/>
            <person name="Pagani I."/>
            <person name="Samuel K."/>
            <person name="Teske A."/>
            <person name="Mueller J."/>
            <person name="Woyke T."/>
        </authorList>
    </citation>
    <scope>NUCLEOTIDE SEQUENCE [LARGE SCALE GENOMIC DNA]</scope>
    <source>
        <strain evidence="15 16">B18LD</strain>
    </source>
</reference>
<sequence>MSIALVWFRRDLRLQDNPALMQAVADGHQIIPIYIHAPTEEGQWQVGSASRWWLHHSLTAFAQQWQEKQGQLFCFQGESLSTLQQVIVQTQAVAVYWNRLYEPAMIQRDSQIKQCLKAQGLMVKSFNASLLHEPAQVLNKQESPYRVFTPFWKTSQQLAISLPLSQLETICVPNNFKLETISINKLQLLPKITWDSGFYQTWQVGEVHAQHLLNQWCEQAMMEYATQRDFPANPVSVSHLSPYLHFGELSPRQVFHAILKAQALNPAITTGGNAYLRQLYWREFAHYLLYHFPHTPEKALYSQFDNFPYQENTELLMAWQRGETGYPIIDAGMRELWTTGWMHNRVRMLVASFLTKNLLLPWQTGARWFWDTLVDADLANNTLGWQWVAGCGADAAPYYRIFNPTLQSVKFDPDGQYIRRWLPVLKYLDNQQIHAPTDNGQRIQGYPCPIVDYKTTKAQALSLYETIKKHQSMDIKE</sequence>
<feature type="binding site" evidence="12">
    <location>
        <position position="275"/>
    </location>
    <ligand>
        <name>FAD</name>
        <dbReference type="ChEBI" id="CHEBI:57692"/>
    </ligand>
</feature>
<evidence type="ECO:0000256" key="13">
    <source>
        <dbReference type="RuleBase" id="RU004182"/>
    </source>
</evidence>
<evidence type="ECO:0000256" key="2">
    <source>
        <dbReference type="ARBA" id="ARBA00005862"/>
    </source>
</evidence>